<organism evidence="1">
    <name type="scientific">Marseillevirus LCMAC102</name>
    <dbReference type="NCBI Taxonomy" id="2506603"/>
    <lineage>
        <taxon>Viruses</taxon>
        <taxon>Varidnaviria</taxon>
        <taxon>Bamfordvirae</taxon>
        <taxon>Nucleocytoviricota</taxon>
        <taxon>Megaviricetes</taxon>
        <taxon>Pimascovirales</taxon>
        <taxon>Pimascovirales incertae sedis</taxon>
        <taxon>Marseilleviridae</taxon>
    </lineage>
</organism>
<reference evidence="1" key="1">
    <citation type="journal article" date="2019" name="MBio">
        <title>Virus Genomes from Deep Sea Sediments Expand the Ocean Megavirome and Support Independent Origins of Viral Gigantism.</title>
        <authorList>
            <person name="Backstrom D."/>
            <person name="Yutin N."/>
            <person name="Jorgensen S.L."/>
            <person name="Dharamshi J."/>
            <person name="Homa F."/>
            <person name="Zaremba-Niedwiedzka K."/>
            <person name="Spang A."/>
            <person name="Wolf Y.I."/>
            <person name="Koonin E.V."/>
            <person name="Ettema T.J."/>
        </authorList>
    </citation>
    <scope>NUCLEOTIDE SEQUENCE</scope>
</reference>
<dbReference type="EMBL" id="MK500334">
    <property type="protein sequence ID" value="QBK86412.1"/>
    <property type="molecule type" value="Genomic_DNA"/>
</dbReference>
<proteinExistence type="predicted"/>
<protein>
    <submittedName>
        <fullName evidence="1">Uncharacterized protein</fullName>
    </submittedName>
</protein>
<evidence type="ECO:0000313" key="1">
    <source>
        <dbReference type="EMBL" id="QBK86412.1"/>
    </source>
</evidence>
<accession>A0A481YT65</accession>
<gene>
    <name evidence="1" type="ORF">LCMAC102_02070</name>
</gene>
<name>A0A481YT65_9VIRU</name>
<sequence length="438" mass="50721">MAKNKKLSTVGTKKELCSRLGIKFYDFEKYSSIFSILGMYEYNAVGIVTGDKRYSGGKAVKITASYENRIAGMMVEKLIAWGSKNVESFSIEKLIKKLDWEGKRVEYSEIKSTDSSIDWEKIKGDIIKIFTKLGVAYTNDDVEFILIFLFNIRVAFSDKEISKLFYITSTAVGGAVSYTHPQIFERIKFEIIAKKDGPIINPFFGVFNSPPWKWGDTNMARTTGYYCQLSMLNLPCLMFRLTSPRYDFNPLLIKDDSKESHLGNFPISYVYLTREKLIARNECDYDYLFLTRDLADFKGMTFQDERNPINLCINNWRFSKSKPLTRKEHLAGVKRIYDKDVDLMSAIENYEIKSNKSFITKKDIRRSTKLTQEYYDTIFSSNYKINDRYNSLFDGKSAKDLFLTRGNGIYLDKTINEAAKFSNNDETTIRKLFDLPDN</sequence>